<reference evidence="3 4" key="1">
    <citation type="journal article" date="2012" name="Science">
        <title>The Paleozoic origin of enzymatic lignin decomposition reconstructed from 31 fungal genomes.</title>
        <authorList>
            <person name="Floudas D."/>
            <person name="Binder M."/>
            <person name="Riley R."/>
            <person name="Barry K."/>
            <person name="Blanchette R.A."/>
            <person name="Henrissat B."/>
            <person name="Martinez A.T."/>
            <person name="Otillar R."/>
            <person name="Spatafora J.W."/>
            <person name="Yadav J.S."/>
            <person name="Aerts A."/>
            <person name="Benoit I."/>
            <person name="Boyd A."/>
            <person name="Carlson A."/>
            <person name="Copeland A."/>
            <person name="Coutinho P.M."/>
            <person name="de Vries R.P."/>
            <person name="Ferreira P."/>
            <person name="Findley K."/>
            <person name="Foster B."/>
            <person name="Gaskell J."/>
            <person name="Glotzer D."/>
            <person name="Gorecki P."/>
            <person name="Heitman J."/>
            <person name="Hesse C."/>
            <person name="Hori C."/>
            <person name="Igarashi K."/>
            <person name="Jurgens J.A."/>
            <person name="Kallen N."/>
            <person name="Kersten P."/>
            <person name="Kohler A."/>
            <person name="Kuees U."/>
            <person name="Kumar T.K.A."/>
            <person name="Kuo A."/>
            <person name="LaButti K."/>
            <person name="Larrondo L.F."/>
            <person name="Lindquist E."/>
            <person name="Ling A."/>
            <person name="Lombard V."/>
            <person name="Lucas S."/>
            <person name="Lundell T."/>
            <person name="Martin R."/>
            <person name="McLaughlin D.J."/>
            <person name="Morgenstern I."/>
            <person name="Morin E."/>
            <person name="Murat C."/>
            <person name="Nagy L.G."/>
            <person name="Nolan M."/>
            <person name="Ohm R.A."/>
            <person name="Patyshakuliyeva A."/>
            <person name="Rokas A."/>
            <person name="Ruiz-Duenas F.J."/>
            <person name="Sabat G."/>
            <person name="Salamov A."/>
            <person name="Samejima M."/>
            <person name="Schmutz J."/>
            <person name="Slot J.C."/>
            <person name="St John F."/>
            <person name="Stenlid J."/>
            <person name="Sun H."/>
            <person name="Sun S."/>
            <person name="Syed K."/>
            <person name="Tsang A."/>
            <person name="Wiebenga A."/>
            <person name="Young D."/>
            <person name="Pisabarro A."/>
            <person name="Eastwood D.C."/>
            <person name="Martin F."/>
            <person name="Cullen D."/>
            <person name="Grigoriev I.V."/>
            <person name="Hibbett D.S."/>
        </authorList>
    </citation>
    <scope>NUCLEOTIDE SEQUENCE [LARGE SCALE GENOMIC DNA]</scope>
    <source>
        <strain evidence="3 4">MD-104</strain>
    </source>
</reference>
<proteinExistence type="predicted"/>
<organism evidence="3 4">
    <name type="scientific">Wolfiporia cocos (strain MD-104)</name>
    <name type="common">Brown rot fungus</name>
    <dbReference type="NCBI Taxonomy" id="742152"/>
    <lineage>
        <taxon>Eukaryota</taxon>
        <taxon>Fungi</taxon>
        <taxon>Dikarya</taxon>
        <taxon>Basidiomycota</taxon>
        <taxon>Agaricomycotina</taxon>
        <taxon>Agaricomycetes</taxon>
        <taxon>Polyporales</taxon>
        <taxon>Phaeolaceae</taxon>
        <taxon>Wolfiporia</taxon>
    </lineage>
</organism>
<feature type="compositionally biased region" description="Low complexity" evidence="2">
    <location>
        <begin position="205"/>
        <end position="237"/>
    </location>
</feature>
<evidence type="ECO:0000313" key="3">
    <source>
        <dbReference type="EMBL" id="PCH44973.1"/>
    </source>
</evidence>
<dbReference type="OMA" id="WMGSVGT"/>
<accession>A0A2H3JY94</accession>
<feature type="compositionally biased region" description="Polar residues" evidence="2">
    <location>
        <begin position="58"/>
        <end position="69"/>
    </location>
</feature>
<gene>
    <name evidence="3" type="ORF">WOLCODRAFT_139355</name>
</gene>
<keyword evidence="4" id="KW-1185">Reference proteome</keyword>
<evidence type="ECO:0000313" key="4">
    <source>
        <dbReference type="Proteomes" id="UP000218811"/>
    </source>
</evidence>
<name>A0A2H3JY94_WOLCO</name>
<feature type="compositionally biased region" description="Low complexity" evidence="2">
    <location>
        <begin position="408"/>
        <end position="429"/>
    </location>
</feature>
<feature type="region of interest" description="Disordered" evidence="2">
    <location>
        <begin position="1"/>
        <end position="115"/>
    </location>
</feature>
<dbReference type="EMBL" id="KB468168">
    <property type="protein sequence ID" value="PCH44973.1"/>
    <property type="molecule type" value="Genomic_DNA"/>
</dbReference>
<dbReference type="STRING" id="742152.A0A2H3JY94"/>
<feature type="coiled-coil region" evidence="1">
    <location>
        <begin position="135"/>
        <end position="169"/>
    </location>
</feature>
<feature type="compositionally biased region" description="Low complexity" evidence="2">
    <location>
        <begin position="369"/>
        <end position="382"/>
    </location>
</feature>
<sequence>MNGPAKPARPLSLSAPRPLQLVDGTASPAASACPSPSPTIAGLSTPPPTARDLKPHRQSSISYKPSDSAPTWDARSPTSASAKALRRSFSLGQKADGPTLKANRRSLGSAELMSPQPERAPLTLAEKHADLLHFIAQKESKCLELRTQLAAHEEELAQLKRKWEHIVSRGMDRAARAGPSTPPPRTMPMTAPGLAALSRARGHCSSQSTSSASTGTTSTRSTSVRLSQSSASSLGLSELDEADEGCESKACTLTHRRGSRDMAAPRPSGAATKAPATPVSAKRASLSALPPPNLPGIGALAMQGPVASWMGSVGRKWGELQKDERIAKSQKRASVILSDVSQSLFSALGSPTRTSDSVSVSSNPFAAALSPLSPSSATASSDFHSRSLLEDDDDAGGLGSVMVPDLRSPTSSTSPSFSSASTRIASSPAKTMDQSDDEWNW</sequence>
<dbReference type="OrthoDB" id="3204900at2759"/>
<feature type="region of interest" description="Disordered" evidence="2">
    <location>
        <begin position="369"/>
        <end position="441"/>
    </location>
</feature>
<feature type="region of interest" description="Disordered" evidence="2">
    <location>
        <begin position="198"/>
        <end position="278"/>
    </location>
</feature>
<evidence type="ECO:0000256" key="1">
    <source>
        <dbReference type="SAM" id="Coils"/>
    </source>
</evidence>
<evidence type="ECO:0000256" key="2">
    <source>
        <dbReference type="SAM" id="MobiDB-lite"/>
    </source>
</evidence>
<dbReference type="AlphaFoldDB" id="A0A2H3JY94"/>
<protein>
    <submittedName>
        <fullName evidence="3">Uncharacterized protein</fullName>
    </submittedName>
</protein>
<dbReference type="Proteomes" id="UP000218811">
    <property type="component" value="Unassembled WGS sequence"/>
</dbReference>
<keyword evidence="1" id="KW-0175">Coiled coil</keyword>